<dbReference type="OrthoDB" id="10027013at2759"/>
<protein>
    <recommendedName>
        <fullName evidence="4">Methyltransferase type 11 domain-containing protein</fullName>
    </recommendedName>
</protein>
<dbReference type="GO" id="GO:0032259">
    <property type="term" value="P:methylation"/>
    <property type="evidence" value="ECO:0007669"/>
    <property type="project" value="UniProtKB-KW"/>
</dbReference>
<keyword evidence="3" id="KW-0808">Transferase</keyword>
<dbReference type="InterPro" id="IPR013216">
    <property type="entry name" value="Methyltransf_11"/>
</dbReference>
<keyword evidence="2" id="KW-0489">Methyltransferase</keyword>
<dbReference type="SUPFAM" id="SSF53335">
    <property type="entry name" value="S-adenosyl-L-methionine-dependent methyltransferases"/>
    <property type="match status" value="1"/>
</dbReference>
<dbReference type="GO" id="GO:0008757">
    <property type="term" value="F:S-adenosylmethionine-dependent methyltransferase activity"/>
    <property type="evidence" value="ECO:0007669"/>
    <property type="project" value="InterPro"/>
</dbReference>
<dbReference type="Pfam" id="PF08241">
    <property type="entry name" value="Methyltransf_11"/>
    <property type="match status" value="1"/>
</dbReference>
<feature type="domain" description="Methyltransferase type 11" evidence="4">
    <location>
        <begin position="50"/>
        <end position="152"/>
    </location>
</feature>
<dbReference type="PANTHER" id="PTHR44942">
    <property type="entry name" value="METHYLTRANSF_11 DOMAIN-CONTAINING PROTEIN"/>
    <property type="match status" value="1"/>
</dbReference>
<reference evidence="5 6" key="1">
    <citation type="submission" date="2020-11" db="EMBL/GenBank/DDBJ databases">
        <title>Kefir isolates.</title>
        <authorList>
            <person name="Marcisauskas S."/>
            <person name="Kim Y."/>
            <person name="Blasche S."/>
        </authorList>
    </citation>
    <scope>NUCLEOTIDE SEQUENCE [LARGE SCALE GENOMIC DNA]</scope>
    <source>
        <strain evidence="5 6">KR</strain>
    </source>
</reference>
<name>A0A9P7B664_RHOMI</name>
<dbReference type="AlphaFoldDB" id="A0A9P7B664"/>
<evidence type="ECO:0000256" key="1">
    <source>
        <dbReference type="ARBA" id="ARBA00008361"/>
    </source>
</evidence>
<dbReference type="CDD" id="cd02440">
    <property type="entry name" value="AdoMet_MTases"/>
    <property type="match status" value="1"/>
</dbReference>
<gene>
    <name evidence="5" type="ORF">C6P46_003505</name>
</gene>
<comment type="similarity">
    <text evidence="1">Belongs to the methyltransferase superfamily.</text>
</comment>
<dbReference type="Gene3D" id="3.40.50.150">
    <property type="entry name" value="Vaccinia Virus protein VP39"/>
    <property type="match status" value="1"/>
</dbReference>
<dbReference type="PANTHER" id="PTHR44942:SF4">
    <property type="entry name" value="METHYLTRANSFERASE TYPE 11 DOMAIN-CONTAINING PROTEIN"/>
    <property type="match status" value="1"/>
</dbReference>
<organism evidence="5 6">
    <name type="scientific">Rhodotorula mucilaginosa</name>
    <name type="common">Yeast</name>
    <name type="synonym">Rhodotorula rubra</name>
    <dbReference type="NCBI Taxonomy" id="5537"/>
    <lineage>
        <taxon>Eukaryota</taxon>
        <taxon>Fungi</taxon>
        <taxon>Dikarya</taxon>
        <taxon>Basidiomycota</taxon>
        <taxon>Pucciniomycotina</taxon>
        <taxon>Microbotryomycetes</taxon>
        <taxon>Sporidiobolales</taxon>
        <taxon>Sporidiobolaceae</taxon>
        <taxon>Rhodotorula</taxon>
    </lineage>
</organism>
<proteinExistence type="inferred from homology"/>
<sequence length="341" mass="37064">MSTFAKRSFDAVAYAASRPSYPPALFQHVLAYLNNGTQATVTRPPHRTLLDCGCGPGLSTFDWIDHHTFDHIIGIDPSAGMITAANNILRDRTVPESVHVEFKVGRADRLQDLVEDESVDLVVAGQAAHWFDPAPTYSELARVLKPGGAFAFWGYGEFYFPTRPDLSALIPPYSAGTLGRSIVESLLVPFPFPSRALTPPFDPSSYTRSFFLREPTPSGNTASSSLLPFKLKGLAPDAQSGTYTLDSDRSAGGDGTRTVLLSRSGSLLTRDWTLAQLVGYLRTWSAAHAYNEKNSAATAHDCVDEFVAQLQEHGLGLEGEGAETIQVAWDVGLIMGRKQQE</sequence>
<dbReference type="EMBL" id="PUHQ01000029">
    <property type="protein sequence ID" value="KAG0662112.1"/>
    <property type="molecule type" value="Genomic_DNA"/>
</dbReference>
<evidence type="ECO:0000313" key="5">
    <source>
        <dbReference type="EMBL" id="KAG0662112.1"/>
    </source>
</evidence>
<evidence type="ECO:0000313" key="6">
    <source>
        <dbReference type="Proteomes" id="UP000777482"/>
    </source>
</evidence>
<accession>A0A9P7B664</accession>
<evidence type="ECO:0000256" key="3">
    <source>
        <dbReference type="ARBA" id="ARBA00022679"/>
    </source>
</evidence>
<keyword evidence="6" id="KW-1185">Reference proteome</keyword>
<dbReference type="Proteomes" id="UP000777482">
    <property type="component" value="Unassembled WGS sequence"/>
</dbReference>
<evidence type="ECO:0000256" key="2">
    <source>
        <dbReference type="ARBA" id="ARBA00022603"/>
    </source>
</evidence>
<comment type="caution">
    <text evidence="5">The sequence shown here is derived from an EMBL/GenBank/DDBJ whole genome shotgun (WGS) entry which is preliminary data.</text>
</comment>
<dbReference type="InterPro" id="IPR029063">
    <property type="entry name" value="SAM-dependent_MTases_sf"/>
</dbReference>
<dbReference type="InterPro" id="IPR051052">
    <property type="entry name" value="Diverse_substrate_MTase"/>
</dbReference>
<evidence type="ECO:0000259" key="4">
    <source>
        <dbReference type="Pfam" id="PF08241"/>
    </source>
</evidence>